<evidence type="ECO:0000259" key="1">
    <source>
        <dbReference type="Pfam" id="PF13649"/>
    </source>
</evidence>
<dbReference type="AlphaFoldDB" id="A0A512CZF2"/>
<evidence type="ECO:0000313" key="2">
    <source>
        <dbReference type="EMBL" id="GEO29594.1"/>
    </source>
</evidence>
<dbReference type="InterPro" id="IPR029063">
    <property type="entry name" value="SAM-dependent_MTases_sf"/>
</dbReference>
<organism evidence="2 3">
    <name type="scientific">Terrabacter aerolatus</name>
    <dbReference type="NCBI Taxonomy" id="422442"/>
    <lineage>
        <taxon>Bacteria</taxon>
        <taxon>Bacillati</taxon>
        <taxon>Actinomycetota</taxon>
        <taxon>Actinomycetes</taxon>
        <taxon>Micrococcales</taxon>
        <taxon>Intrasporangiaceae</taxon>
        <taxon>Terrabacter</taxon>
    </lineage>
</organism>
<sequence>MDASAWDERYAARDLVWSVEPNRFVAEIIGPLAPGHAVDLAAGEGRNAIWMVEQGWTVVAADYSTVAVERMGSLAADRLGDDSGHLTALVADATQEAPGGPGAYDLALLCYLQLPPDEWRQALRAAVEAVRPGGLVVVIGHAGRNLAKGWGGPSERAVLYDPEEVVDRAEGLPVTVERSGIRERPVDTDEGERVALDTVVVLRREG</sequence>
<dbReference type="SUPFAM" id="SSF53335">
    <property type="entry name" value="S-adenosyl-L-methionine-dependent methyltransferases"/>
    <property type="match status" value="1"/>
</dbReference>
<dbReference type="EMBL" id="BJYX01000005">
    <property type="protein sequence ID" value="GEO29594.1"/>
    <property type="molecule type" value="Genomic_DNA"/>
</dbReference>
<dbReference type="InterPro" id="IPR041698">
    <property type="entry name" value="Methyltransf_25"/>
</dbReference>
<reference evidence="2 3" key="1">
    <citation type="submission" date="2019-07" db="EMBL/GenBank/DDBJ databases">
        <title>Whole genome shotgun sequence of Terrabacter aerolatus NBRC 106305.</title>
        <authorList>
            <person name="Hosoyama A."/>
            <person name="Uohara A."/>
            <person name="Ohji S."/>
            <person name="Ichikawa N."/>
        </authorList>
    </citation>
    <scope>NUCLEOTIDE SEQUENCE [LARGE SCALE GENOMIC DNA]</scope>
    <source>
        <strain evidence="2 3">NBRC 106305</strain>
    </source>
</reference>
<gene>
    <name evidence="2" type="ORF">TAE01_14040</name>
</gene>
<dbReference type="Pfam" id="PF13649">
    <property type="entry name" value="Methyltransf_25"/>
    <property type="match status" value="1"/>
</dbReference>
<evidence type="ECO:0000313" key="3">
    <source>
        <dbReference type="Proteomes" id="UP000321534"/>
    </source>
</evidence>
<accession>A0A512CZF2</accession>
<feature type="domain" description="Methyltransferase" evidence="1">
    <location>
        <begin position="38"/>
        <end position="134"/>
    </location>
</feature>
<proteinExistence type="predicted"/>
<dbReference type="CDD" id="cd02440">
    <property type="entry name" value="AdoMet_MTases"/>
    <property type="match status" value="1"/>
</dbReference>
<keyword evidence="3" id="KW-1185">Reference proteome</keyword>
<comment type="caution">
    <text evidence="2">The sequence shown here is derived from an EMBL/GenBank/DDBJ whole genome shotgun (WGS) entry which is preliminary data.</text>
</comment>
<dbReference type="OrthoDB" id="9786503at2"/>
<dbReference type="Proteomes" id="UP000321534">
    <property type="component" value="Unassembled WGS sequence"/>
</dbReference>
<dbReference type="RefSeq" id="WP_147064798.1">
    <property type="nucleotide sequence ID" value="NZ_BAAARO010000002.1"/>
</dbReference>
<dbReference type="Gene3D" id="3.40.50.150">
    <property type="entry name" value="Vaccinia Virus protein VP39"/>
    <property type="match status" value="1"/>
</dbReference>
<protein>
    <recommendedName>
        <fullName evidence="1">Methyltransferase domain-containing protein</fullName>
    </recommendedName>
</protein>
<name>A0A512CZF2_9MICO</name>